<reference evidence="6 7" key="1">
    <citation type="submission" date="2015-09" db="EMBL/GenBank/DDBJ databases">
        <title>Genome sequence of Oxobacter pfennigii DSM 3222.</title>
        <authorList>
            <person name="Poehlein A."/>
            <person name="Bengelsdorf F.R."/>
            <person name="Schiel-Bengelsdorf B."/>
            <person name="Duerre P."/>
            <person name="Daniel R."/>
        </authorList>
    </citation>
    <scope>NUCLEOTIDE SEQUENCE [LARGE SCALE GENOMIC DNA]</scope>
    <source>
        <strain evidence="6 7">DSM 3222</strain>
    </source>
</reference>
<feature type="binding site" evidence="4">
    <location>
        <begin position="51"/>
        <end position="52"/>
    </location>
    <ligand>
        <name>phosphate</name>
        <dbReference type="ChEBI" id="CHEBI:43474"/>
    </ligand>
</feature>
<keyword evidence="7" id="KW-1185">Reference proteome</keyword>
<dbReference type="GO" id="GO:0019509">
    <property type="term" value="P:L-methionine salvage from methylthioadenosine"/>
    <property type="evidence" value="ECO:0007669"/>
    <property type="project" value="TreeGrafter"/>
</dbReference>
<comment type="caution">
    <text evidence="6">The sequence shown here is derived from an EMBL/GenBank/DDBJ whole genome shotgun (WGS) entry which is preliminary data.</text>
</comment>
<feature type="site" description="Important for substrate specificity" evidence="4">
    <location>
        <position position="220"/>
    </location>
</feature>
<evidence type="ECO:0000256" key="1">
    <source>
        <dbReference type="ARBA" id="ARBA00022676"/>
    </source>
</evidence>
<dbReference type="Gene3D" id="3.40.50.1580">
    <property type="entry name" value="Nucleoside phosphorylase domain"/>
    <property type="match status" value="1"/>
</dbReference>
<comment type="catalytic activity">
    <reaction evidence="4">
        <text>a purine D-ribonucleoside + phosphate = a purine nucleobase + alpha-D-ribose 1-phosphate</text>
        <dbReference type="Rhea" id="RHEA:19805"/>
        <dbReference type="ChEBI" id="CHEBI:26386"/>
        <dbReference type="ChEBI" id="CHEBI:43474"/>
        <dbReference type="ChEBI" id="CHEBI:57720"/>
        <dbReference type="ChEBI" id="CHEBI:142355"/>
        <dbReference type="EC" id="2.4.2.1"/>
    </reaction>
</comment>
<evidence type="ECO:0000256" key="4">
    <source>
        <dbReference type="HAMAP-Rule" id="MF_01963"/>
    </source>
</evidence>
<name>A0A0P8X0B3_9CLOT</name>
<comment type="function">
    <text evidence="4">Purine nucleoside phosphorylase which is highly specific for 6-oxopurine nucleosides. Cleaves guanosine or inosine to respective bases and sugar-1-phosphate molecules. Involved in purine salvage.</text>
</comment>
<feature type="site" description="Important for substrate specificity" evidence="4">
    <location>
        <position position="166"/>
    </location>
</feature>
<keyword evidence="2 4" id="KW-0808">Transferase</keyword>
<feature type="binding site" evidence="4">
    <location>
        <begin position="208"/>
        <end position="210"/>
    </location>
    <ligand>
        <name>substrate</name>
    </ligand>
</feature>
<comment type="subunit">
    <text evidence="4">Homohexamer. Dimer of a homotrimer.</text>
</comment>
<comment type="caution">
    <text evidence="4">Lacks conserved residue(s) required for the propagation of feature annotation.</text>
</comment>
<sequence length="264" mass="29055">MNSKIAIIGGTGIYHGDIFSDMEDIKADTPYGIVYLKSARYKTKDILFLERHGKGHALAPHEVNYRANIWALHSLGAKRVIATAAVGAINTEFQVGSFALVDDFIDFTKGRKSTYFEETNEGIVHIDMSAPYCPDTRKYIIKAASNENIKIRNGGIYICTEGPRFETKAEIRAYAKMGADMVGMTNVPEVILAREKGLCYAAIALITNYAAGVSKTPLTHKEVIDNMNLMSGNLKKLMASLLESLPEESECTCRFAAKEQGSLQ</sequence>
<dbReference type="PANTHER" id="PTHR42679">
    <property type="entry name" value="S-METHYL-5'-THIOADENOSINE PHOSPHORYLASE"/>
    <property type="match status" value="1"/>
</dbReference>
<dbReference type="HAMAP" id="MF_01963">
    <property type="entry name" value="MTAP"/>
    <property type="match status" value="1"/>
</dbReference>
<comment type="miscellaneous">
    <text evidence="4">Although this enzyme belongs to the family of MTA phosphorylases based on sequence homology, it has been shown that conserved amino acid substitutions in the substrate binding pocket convert the substrate specificity of this enzyme from 6-aminopurines to 6-oxopurines.</text>
</comment>
<feature type="binding site" evidence="4">
    <location>
        <position position="184"/>
    </location>
    <ligand>
        <name>substrate</name>
    </ligand>
</feature>
<feature type="binding site" evidence="4">
    <location>
        <position position="11"/>
    </location>
    <ligand>
        <name>phosphate</name>
        <dbReference type="ChEBI" id="CHEBI:43474"/>
    </ligand>
</feature>
<gene>
    <name evidence="6" type="ORF">OXPF_23590</name>
</gene>
<dbReference type="GO" id="GO:0017061">
    <property type="term" value="F:S-methyl-5-thioadenosine phosphorylase activity"/>
    <property type="evidence" value="ECO:0007669"/>
    <property type="project" value="InterPro"/>
</dbReference>
<keyword evidence="3 4" id="KW-0660">Purine salvage</keyword>
<dbReference type="NCBIfam" id="NF006599">
    <property type="entry name" value="PRK09136.1"/>
    <property type="match status" value="1"/>
</dbReference>
<protein>
    <recommendedName>
        <fullName evidence="4">Probable 6-oxopurine nucleoside phosphorylase</fullName>
        <ecNumber evidence="4">2.4.2.1</ecNumber>
    </recommendedName>
    <alternativeName>
        <fullName evidence="4">Purine nucleoside phosphorylase</fullName>
        <shortName evidence="4">PNP</shortName>
    </alternativeName>
</protein>
<dbReference type="FunFam" id="3.40.50.1580:FF:000012">
    <property type="entry name" value="Probable 6-oxopurine nucleoside phosphorylase"/>
    <property type="match status" value="1"/>
</dbReference>
<dbReference type="SUPFAM" id="SSF53167">
    <property type="entry name" value="Purine and uridine phosphorylases"/>
    <property type="match status" value="1"/>
</dbReference>
<dbReference type="Pfam" id="PF01048">
    <property type="entry name" value="PNP_UDP_1"/>
    <property type="match status" value="1"/>
</dbReference>
<dbReference type="CDD" id="cd09010">
    <property type="entry name" value="MTAP_SsMTAPII_like_MTIP"/>
    <property type="match status" value="1"/>
</dbReference>
<organism evidence="6 7">
    <name type="scientific">Oxobacter pfennigii</name>
    <dbReference type="NCBI Taxonomy" id="36849"/>
    <lineage>
        <taxon>Bacteria</taxon>
        <taxon>Bacillati</taxon>
        <taxon>Bacillota</taxon>
        <taxon>Clostridia</taxon>
        <taxon>Eubacteriales</taxon>
        <taxon>Clostridiaceae</taxon>
        <taxon>Oxobacter</taxon>
    </lineage>
</organism>
<dbReference type="OrthoDB" id="1523230at2"/>
<evidence type="ECO:0000256" key="2">
    <source>
        <dbReference type="ARBA" id="ARBA00022679"/>
    </source>
</evidence>
<dbReference type="PATRIC" id="fig|36849.3.peg.2483"/>
<dbReference type="Proteomes" id="UP000050326">
    <property type="component" value="Unassembled WGS sequence"/>
</dbReference>
<proteinExistence type="inferred from homology"/>
<dbReference type="NCBIfam" id="TIGR01694">
    <property type="entry name" value="MTAP"/>
    <property type="match status" value="1"/>
</dbReference>
<evidence type="ECO:0000313" key="7">
    <source>
        <dbReference type="Proteomes" id="UP000050326"/>
    </source>
</evidence>
<feature type="binding site" evidence="4">
    <location>
        <position position="185"/>
    </location>
    <ligand>
        <name>phosphate</name>
        <dbReference type="ChEBI" id="CHEBI:43474"/>
    </ligand>
</feature>
<dbReference type="UniPathway" id="UPA00606"/>
<dbReference type="GO" id="GO:0006166">
    <property type="term" value="P:purine ribonucleoside salvage"/>
    <property type="evidence" value="ECO:0007669"/>
    <property type="project" value="UniProtKB-UniRule"/>
</dbReference>
<comment type="pathway">
    <text evidence="4">Purine metabolism; purine nucleoside salvage.</text>
</comment>
<dbReference type="PANTHER" id="PTHR42679:SF2">
    <property type="entry name" value="S-METHYL-5'-THIOADENOSINE PHOSPHORYLASE"/>
    <property type="match status" value="1"/>
</dbReference>
<accession>A0A0P8X0B3</accession>
<evidence type="ECO:0000313" key="6">
    <source>
        <dbReference type="EMBL" id="KPU44191.1"/>
    </source>
</evidence>
<dbReference type="RefSeq" id="WP_054875380.1">
    <property type="nucleotide sequence ID" value="NZ_LKET01000032.1"/>
</dbReference>
<dbReference type="AlphaFoldDB" id="A0A0P8X0B3"/>
<dbReference type="EMBL" id="LKET01000032">
    <property type="protein sequence ID" value="KPU44191.1"/>
    <property type="molecule type" value="Genomic_DNA"/>
</dbReference>
<dbReference type="GO" id="GO:0005829">
    <property type="term" value="C:cytosol"/>
    <property type="evidence" value="ECO:0007669"/>
    <property type="project" value="TreeGrafter"/>
</dbReference>
<evidence type="ECO:0000259" key="5">
    <source>
        <dbReference type="Pfam" id="PF01048"/>
    </source>
</evidence>
<dbReference type="InterPro" id="IPR010044">
    <property type="entry name" value="MTAP"/>
</dbReference>
<dbReference type="InterPro" id="IPR035994">
    <property type="entry name" value="Nucleoside_phosphorylase_sf"/>
</dbReference>
<comment type="similarity">
    <text evidence="4">Belongs to the PNP/MTAP phosphorylase family. MTAP subfamily.</text>
</comment>
<dbReference type="EC" id="2.4.2.1" evidence="4"/>
<dbReference type="InterPro" id="IPR000845">
    <property type="entry name" value="Nucleoside_phosphorylase_d"/>
</dbReference>
<dbReference type="STRING" id="36849.OXPF_23590"/>
<evidence type="ECO:0000256" key="3">
    <source>
        <dbReference type="ARBA" id="ARBA00022726"/>
    </source>
</evidence>
<feature type="domain" description="Nucleoside phosphorylase" evidence="5">
    <location>
        <begin position="4"/>
        <end position="242"/>
    </location>
</feature>
<keyword evidence="1 4" id="KW-0328">Glycosyltransferase</keyword>